<evidence type="ECO:0000313" key="1">
    <source>
        <dbReference type="EMBL" id="KAF9072637.1"/>
    </source>
</evidence>
<accession>A0A9P5Q0W6</accession>
<dbReference type="EMBL" id="JADNRY010000023">
    <property type="protein sequence ID" value="KAF9072637.1"/>
    <property type="molecule type" value="Genomic_DNA"/>
</dbReference>
<gene>
    <name evidence="1" type="ORF">BDP27DRAFT_399998</name>
</gene>
<comment type="caution">
    <text evidence="1">The sequence shown here is derived from an EMBL/GenBank/DDBJ whole genome shotgun (WGS) entry which is preliminary data.</text>
</comment>
<evidence type="ECO:0000313" key="2">
    <source>
        <dbReference type="Proteomes" id="UP000772434"/>
    </source>
</evidence>
<reference evidence="1" key="1">
    <citation type="submission" date="2020-11" db="EMBL/GenBank/DDBJ databases">
        <authorList>
            <consortium name="DOE Joint Genome Institute"/>
            <person name="Ahrendt S."/>
            <person name="Riley R."/>
            <person name="Andreopoulos W."/>
            <person name="Labutti K."/>
            <person name="Pangilinan J."/>
            <person name="Ruiz-Duenas F.J."/>
            <person name="Barrasa J.M."/>
            <person name="Sanchez-Garcia M."/>
            <person name="Camarero S."/>
            <person name="Miyauchi S."/>
            <person name="Serrano A."/>
            <person name="Linde D."/>
            <person name="Babiker R."/>
            <person name="Drula E."/>
            <person name="Ayuso-Fernandez I."/>
            <person name="Pacheco R."/>
            <person name="Padilla G."/>
            <person name="Ferreira P."/>
            <person name="Barriuso J."/>
            <person name="Kellner H."/>
            <person name="Castanera R."/>
            <person name="Alfaro M."/>
            <person name="Ramirez L."/>
            <person name="Pisabarro A.G."/>
            <person name="Kuo A."/>
            <person name="Tritt A."/>
            <person name="Lipzen A."/>
            <person name="He G."/>
            <person name="Yan M."/>
            <person name="Ng V."/>
            <person name="Cullen D."/>
            <person name="Martin F."/>
            <person name="Rosso M.-N."/>
            <person name="Henrissat B."/>
            <person name="Hibbett D."/>
            <person name="Martinez A.T."/>
            <person name="Grigoriev I.V."/>
        </authorList>
    </citation>
    <scope>NUCLEOTIDE SEQUENCE</scope>
    <source>
        <strain evidence="1">AH 40177</strain>
    </source>
</reference>
<dbReference type="AlphaFoldDB" id="A0A9P5Q0W6"/>
<protein>
    <submittedName>
        <fullName evidence="1">Uncharacterized protein</fullName>
    </submittedName>
</protein>
<name>A0A9P5Q0W6_9AGAR</name>
<proteinExistence type="predicted"/>
<organism evidence="1 2">
    <name type="scientific">Rhodocollybia butyracea</name>
    <dbReference type="NCBI Taxonomy" id="206335"/>
    <lineage>
        <taxon>Eukaryota</taxon>
        <taxon>Fungi</taxon>
        <taxon>Dikarya</taxon>
        <taxon>Basidiomycota</taxon>
        <taxon>Agaricomycotina</taxon>
        <taxon>Agaricomycetes</taxon>
        <taxon>Agaricomycetidae</taxon>
        <taxon>Agaricales</taxon>
        <taxon>Marasmiineae</taxon>
        <taxon>Omphalotaceae</taxon>
        <taxon>Rhodocollybia</taxon>
    </lineage>
</organism>
<sequence>MTSERCHESGPSNPEPVFYQFPSYPISFVDKLRLSQSGPSDPEVMIYQFPPCPTSYVYKLWSSPQVISTCPLCLQHLHRLDTKDLFLPNHHHYFSTSEIPPRDK</sequence>
<dbReference type="Proteomes" id="UP000772434">
    <property type="component" value="Unassembled WGS sequence"/>
</dbReference>
<keyword evidence="2" id="KW-1185">Reference proteome</keyword>